<evidence type="ECO:0000256" key="9">
    <source>
        <dbReference type="ARBA" id="ARBA00023170"/>
    </source>
</evidence>
<keyword evidence="7 13" id="KW-0472">Membrane</keyword>
<dbReference type="PANTHER" id="PTHR24241">
    <property type="entry name" value="NEUROPEPTIDE RECEPTOR-RELATED G-PROTEIN COUPLED RECEPTOR"/>
    <property type="match status" value="1"/>
</dbReference>
<gene>
    <name evidence="17" type="primary">LOC110219988</name>
</gene>
<keyword evidence="3" id="KW-0597">Phosphoprotein</keyword>
<evidence type="ECO:0000256" key="1">
    <source>
        <dbReference type="ARBA" id="ARBA00004651"/>
    </source>
</evidence>
<evidence type="ECO:0000313" key="17">
    <source>
        <dbReference type="RefSeq" id="XP_020859476.1"/>
    </source>
</evidence>
<dbReference type="InterPro" id="IPR000276">
    <property type="entry name" value="GPCR_Rhodpsn"/>
</dbReference>
<keyword evidence="2" id="KW-1003">Cell membrane</keyword>
<keyword evidence="8" id="KW-1015">Disulfide bond</keyword>
<dbReference type="GeneID" id="110219988"/>
<dbReference type="InterPro" id="IPR017452">
    <property type="entry name" value="GPCR_Rhodpsn_7TM"/>
</dbReference>
<keyword evidence="10" id="KW-0807">Transducer</keyword>
<evidence type="ECO:0000256" key="5">
    <source>
        <dbReference type="ARBA" id="ARBA00022989"/>
    </source>
</evidence>
<dbReference type="GO" id="GO:0032870">
    <property type="term" value="P:cellular response to hormone stimulus"/>
    <property type="evidence" value="ECO:0007669"/>
    <property type="project" value="TreeGrafter"/>
</dbReference>
<reference evidence="15" key="1">
    <citation type="journal article" date="2014" name="J. Neuroendocrinol.">
        <title>Molecular analysis of the koala reproductive hormones and their receptors: gonadotrophin-releasing hormone (GnRH), follicle-stimulating hormone ? and luteinising hormone ? with localisation of GnRH.</title>
        <authorList>
            <person name="Busby E.R."/>
            <person name="Soeta S."/>
            <person name="Sherwood N.M."/>
            <person name="Johnston S.D."/>
        </authorList>
    </citation>
    <scope>NUCLEOTIDE SEQUENCE</scope>
</reference>
<evidence type="ECO:0000259" key="14">
    <source>
        <dbReference type="PROSITE" id="PS50262"/>
    </source>
</evidence>
<evidence type="ECO:0000256" key="3">
    <source>
        <dbReference type="ARBA" id="ARBA00022553"/>
    </source>
</evidence>
<dbReference type="KEGG" id="pcw:110219988"/>
<feature type="transmembrane region" description="Helical" evidence="13">
    <location>
        <begin position="301"/>
        <end position="323"/>
    </location>
</feature>
<dbReference type="GO" id="GO:0042277">
    <property type="term" value="F:peptide binding"/>
    <property type="evidence" value="ECO:0007669"/>
    <property type="project" value="TreeGrafter"/>
</dbReference>
<dbReference type="PRINTS" id="PR00237">
    <property type="entry name" value="GPCRRHODOPSN"/>
</dbReference>
<evidence type="ECO:0000256" key="11">
    <source>
        <dbReference type="ARBA" id="ARBA00082552"/>
    </source>
</evidence>
<dbReference type="InterPro" id="IPR001658">
    <property type="entry name" value="GphnRH_fam_rcpt"/>
</dbReference>
<dbReference type="AlphaFoldDB" id="A0A0D4D9D9"/>
<keyword evidence="4 13" id="KW-0812">Transmembrane</keyword>
<dbReference type="Gene3D" id="1.20.1070.10">
    <property type="entry name" value="Rhodopsin 7-helix transmembrane proteins"/>
    <property type="match status" value="1"/>
</dbReference>
<evidence type="ECO:0000256" key="10">
    <source>
        <dbReference type="ARBA" id="ARBA00023224"/>
    </source>
</evidence>
<evidence type="ECO:0000256" key="8">
    <source>
        <dbReference type="ARBA" id="ARBA00023157"/>
    </source>
</evidence>
<feature type="transmembrane region" description="Helical" evidence="13">
    <location>
        <begin position="41"/>
        <end position="63"/>
    </location>
</feature>
<evidence type="ECO:0000256" key="4">
    <source>
        <dbReference type="ARBA" id="ARBA00022692"/>
    </source>
</evidence>
<feature type="transmembrane region" description="Helical" evidence="13">
    <location>
        <begin position="201"/>
        <end position="224"/>
    </location>
</feature>
<evidence type="ECO:0000256" key="13">
    <source>
        <dbReference type="SAM" id="Phobius"/>
    </source>
</evidence>
<sequence>MSTGNDTGWGSSAGEEAWAGAGVEVEESALPTFSTAAKVRVGVTAALFLSSAAGNLAVLWSVTRPRSSRLRPSPVRRLFGHLAAADLLVTFVVMPLDAAWNATVQWLAGDVACRTLMFLKLLAMYAAAFLPVVIGLDRQAAVLHPLGPRGGGRKLLGTAWGLSFLLALPQLFLFHTVRRAGPVPFIQCVTKGSFKARWQEIAYNLFTFCGLFLIPLTAMAICYGRIVFSVSRHRTGKGEHAPAGQFALRRSFDNRPRVRLRALRLSLLVLLTFVICWTPYYLLGLWYWFSPSMLSNVPPSLSHILFLFGLLNAPLDPLLYGAFTLGCRKGHQELGSDSFRGGRSSWRVPQQVVQAPRQLESSTEGSGKTGKMEETSL</sequence>
<evidence type="ECO:0000313" key="15">
    <source>
        <dbReference type="EMBL" id="AJT59748.1"/>
    </source>
</evidence>
<evidence type="ECO:0000256" key="6">
    <source>
        <dbReference type="ARBA" id="ARBA00023040"/>
    </source>
</evidence>
<dbReference type="PANTHER" id="PTHR24241:SF69">
    <property type="entry name" value="GONADOTROPIN-RELEASING HORMONE II RECEPTOR-RELATED"/>
    <property type="match status" value="1"/>
</dbReference>
<feature type="transmembrane region" description="Helical" evidence="13">
    <location>
        <begin position="116"/>
        <end position="134"/>
    </location>
</feature>
<feature type="transmembrane region" description="Helical" evidence="13">
    <location>
        <begin position="155"/>
        <end position="174"/>
    </location>
</feature>
<name>A0A0D4D9D9_PHACI</name>
<accession>A0A0D4D9D9</accession>
<dbReference type="Proteomes" id="UP000515140">
    <property type="component" value="Unplaced"/>
</dbReference>
<dbReference type="SUPFAM" id="SSF81321">
    <property type="entry name" value="Family A G protein-coupled receptor-like"/>
    <property type="match status" value="1"/>
</dbReference>
<keyword evidence="9 15" id="KW-0675">Receptor</keyword>
<dbReference type="EMBL" id="KJ191758">
    <property type="protein sequence ID" value="AJT59748.1"/>
    <property type="molecule type" value="mRNA"/>
</dbReference>
<reference evidence="17" key="2">
    <citation type="submission" date="2025-04" db="UniProtKB">
        <authorList>
            <consortium name="RefSeq"/>
        </authorList>
    </citation>
    <scope>IDENTIFICATION</scope>
    <source>
        <tissue evidence="17">Spleen</tissue>
    </source>
</reference>
<keyword evidence="6" id="KW-0297">G-protein coupled receptor</keyword>
<evidence type="ECO:0000256" key="2">
    <source>
        <dbReference type="ARBA" id="ARBA00022475"/>
    </source>
</evidence>
<dbReference type="Pfam" id="PF00001">
    <property type="entry name" value="7tm_1"/>
    <property type="match status" value="1"/>
</dbReference>
<dbReference type="CTD" id="114814"/>
<dbReference type="GO" id="GO:0005886">
    <property type="term" value="C:plasma membrane"/>
    <property type="evidence" value="ECO:0007669"/>
    <property type="project" value="UniProtKB-SubCell"/>
</dbReference>
<dbReference type="GO" id="GO:0004930">
    <property type="term" value="F:G protein-coupled receptor activity"/>
    <property type="evidence" value="ECO:0007669"/>
    <property type="project" value="UniProtKB-KW"/>
</dbReference>
<protein>
    <recommendedName>
        <fullName evidence="11">Type II GnRH receptor</fullName>
    </recommendedName>
</protein>
<dbReference type="PRINTS" id="PR00529">
    <property type="entry name" value="GNADOTRPHINR"/>
</dbReference>
<proteinExistence type="evidence at transcript level"/>
<dbReference type="FunFam" id="1.20.1070.10:FF:000199">
    <property type="entry name" value="Gonadotropin-releasing hormone II receptor"/>
    <property type="match status" value="1"/>
</dbReference>
<feature type="transmembrane region" description="Helical" evidence="13">
    <location>
        <begin position="75"/>
        <end position="96"/>
    </location>
</feature>
<evidence type="ECO:0000256" key="7">
    <source>
        <dbReference type="ARBA" id="ARBA00023136"/>
    </source>
</evidence>
<dbReference type="RefSeq" id="XP_020859476.1">
    <property type="nucleotide sequence ID" value="XM_021003817.1"/>
</dbReference>
<keyword evidence="5 13" id="KW-1133">Transmembrane helix</keyword>
<keyword evidence="16" id="KW-1185">Reference proteome</keyword>
<organism evidence="15">
    <name type="scientific">Phascolarctos cinereus</name>
    <name type="common">Koala</name>
    <dbReference type="NCBI Taxonomy" id="38626"/>
    <lineage>
        <taxon>Eukaryota</taxon>
        <taxon>Metazoa</taxon>
        <taxon>Chordata</taxon>
        <taxon>Craniata</taxon>
        <taxon>Vertebrata</taxon>
        <taxon>Euteleostomi</taxon>
        <taxon>Mammalia</taxon>
        <taxon>Metatheria</taxon>
        <taxon>Diprotodontia</taxon>
        <taxon>Phascolarctidae</taxon>
        <taxon>Phascolarctos</taxon>
    </lineage>
</organism>
<feature type="region of interest" description="Disordered" evidence="12">
    <location>
        <begin position="351"/>
        <end position="377"/>
    </location>
</feature>
<feature type="domain" description="G-protein coupled receptors family 1 profile" evidence="14">
    <location>
        <begin position="54"/>
        <end position="320"/>
    </location>
</feature>
<dbReference type="GO" id="GO:0016500">
    <property type="term" value="F:protein-hormone receptor activity"/>
    <property type="evidence" value="ECO:0007669"/>
    <property type="project" value="InterPro"/>
</dbReference>
<comment type="subcellular location">
    <subcellularLocation>
        <location evidence="1">Cell membrane</location>
        <topology evidence="1">Multi-pass membrane protein</topology>
    </subcellularLocation>
</comment>
<feature type="transmembrane region" description="Helical" evidence="13">
    <location>
        <begin position="265"/>
        <end position="289"/>
    </location>
</feature>
<evidence type="ECO:0000256" key="12">
    <source>
        <dbReference type="SAM" id="MobiDB-lite"/>
    </source>
</evidence>
<dbReference type="PROSITE" id="PS50262">
    <property type="entry name" value="G_PROTEIN_RECEP_F1_2"/>
    <property type="match status" value="1"/>
</dbReference>
<evidence type="ECO:0000313" key="16">
    <source>
        <dbReference type="Proteomes" id="UP000515140"/>
    </source>
</evidence>